<comment type="caution">
    <text evidence="1">The sequence shown here is derived from an EMBL/GenBank/DDBJ whole genome shotgun (WGS) entry which is preliminary data.</text>
</comment>
<accession>A0ACB8U1D1</accession>
<dbReference type="Proteomes" id="UP001055072">
    <property type="component" value="Unassembled WGS sequence"/>
</dbReference>
<organism evidence="1 2">
    <name type="scientific">Irpex rosettiformis</name>
    <dbReference type="NCBI Taxonomy" id="378272"/>
    <lineage>
        <taxon>Eukaryota</taxon>
        <taxon>Fungi</taxon>
        <taxon>Dikarya</taxon>
        <taxon>Basidiomycota</taxon>
        <taxon>Agaricomycotina</taxon>
        <taxon>Agaricomycetes</taxon>
        <taxon>Polyporales</taxon>
        <taxon>Irpicaceae</taxon>
        <taxon>Irpex</taxon>
    </lineage>
</organism>
<sequence>MESVLAFLTLWAAVLLAVPVHAIATLSEEHAPHNPRGGPLAPKVFIISMFDEEGDVWFGLPQLNVLANNITVPGFSPLFPQAHCTVDGAVCQVTTGEGEINAAVTISSLTSSSLFNLRNTYFLIAGVAGISPTIGTIGSVTFARFAVQVGLQQEIDAREIPSNFSTGYFPQGAEAPTQFPTSIYGTEVFELNDNLRQLAISFAKTATLFDDDASKSYRAHYASNSAFAIGAAGPSIVACDTATSDQFWSGELLASAFENATRLFTNGQGTYCTTQQEDNATLEALLRAAIAGRVDFSRIITMRSGSDFDRPFAGQTVLQNLLVGFPGIAPSLANLRLAGLPVVQGIVNGWSHTFARGVKPNNYIGDIFGSLGGQPTFGPGSIFGGKTAPVRRRSGRRASRTLVSSGSA</sequence>
<evidence type="ECO:0000313" key="2">
    <source>
        <dbReference type="Proteomes" id="UP001055072"/>
    </source>
</evidence>
<gene>
    <name evidence="1" type="ORF">BDY19DRAFT_907016</name>
</gene>
<evidence type="ECO:0000313" key="1">
    <source>
        <dbReference type="EMBL" id="KAI0088039.1"/>
    </source>
</evidence>
<proteinExistence type="predicted"/>
<protein>
    <submittedName>
        <fullName evidence="1">Purine nucleoside permease</fullName>
    </submittedName>
</protein>
<dbReference type="EMBL" id="MU274915">
    <property type="protein sequence ID" value="KAI0088039.1"/>
    <property type="molecule type" value="Genomic_DNA"/>
</dbReference>
<reference evidence="1" key="1">
    <citation type="journal article" date="2021" name="Environ. Microbiol.">
        <title>Gene family expansions and transcriptome signatures uncover fungal adaptations to wood decay.</title>
        <authorList>
            <person name="Hage H."/>
            <person name="Miyauchi S."/>
            <person name="Viragh M."/>
            <person name="Drula E."/>
            <person name="Min B."/>
            <person name="Chaduli D."/>
            <person name="Navarro D."/>
            <person name="Favel A."/>
            <person name="Norest M."/>
            <person name="Lesage-Meessen L."/>
            <person name="Balint B."/>
            <person name="Merenyi Z."/>
            <person name="de Eugenio L."/>
            <person name="Morin E."/>
            <person name="Martinez A.T."/>
            <person name="Baldrian P."/>
            <person name="Stursova M."/>
            <person name="Martinez M.J."/>
            <person name="Novotny C."/>
            <person name="Magnuson J.K."/>
            <person name="Spatafora J.W."/>
            <person name="Maurice S."/>
            <person name="Pangilinan J."/>
            <person name="Andreopoulos W."/>
            <person name="LaButti K."/>
            <person name="Hundley H."/>
            <person name="Na H."/>
            <person name="Kuo A."/>
            <person name="Barry K."/>
            <person name="Lipzen A."/>
            <person name="Henrissat B."/>
            <person name="Riley R."/>
            <person name="Ahrendt S."/>
            <person name="Nagy L.G."/>
            <person name="Grigoriev I.V."/>
            <person name="Martin F."/>
            <person name="Rosso M.N."/>
        </authorList>
    </citation>
    <scope>NUCLEOTIDE SEQUENCE</scope>
    <source>
        <strain evidence="1">CBS 384.51</strain>
    </source>
</reference>
<keyword evidence="2" id="KW-1185">Reference proteome</keyword>
<name>A0ACB8U1D1_9APHY</name>